<evidence type="ECO:0000256" key="6">
    <source>
        <dbReference type="ARBA" id="ARBA00022840"/>
    </source>
</evidence>
<dbReference type="UniPathway" id="UPA00159">
    <property type="reaction ID" value="UER00277"/>
</dbReference>
<evidence type="ECO:0000256" key="1">
    <source>
        <dbReference type="ARBA" id="ARBA00005171"/>
    </source>
</evidence>
<dbReference type="GO" id="GO:0019856">
    <property type="term" value="P:pyrimidine nucleobase biosynthetic process"/>
    <property type="evidence" value="ECO:0007669"/>
    <property type="project" value="TreeGrafter"/>
</dbReference>
<keyword evidence="5" id="KW-0547">Nucleotide-binding</keyword>
<organism evidence="11 12">
    <name type="scientific">Actinoplanes teichomyceticus</name>
    <dbReference type="NCBI Taxonomy" id="1867"/>
    <lineage>
        <taxon>Bacteria</taxon>
        <taxon>Bacillati</taxon>
        <taxon>Actinomycetota</taxon>
        <taxon>Actinomycetes</taxon>
        <taxon>Micromonosporales</taxon>
        <taxon>Micromonosporaceae</taxon>
        <taxon>Actinoplanes</taxon>
    </lineage>
</organism>
<evidence type="ECO:0000259" key="10">
    <source>
        <dbReference type="Pfam" id="PF00117"/>
    </source>
</evidence>
<evidence type="ECO:0000256" key="2">
    <source>
        <dbReference type="ARBA" id="ARBA00007533"/>
    </source>
</evidence>
<comment type="catalytic activity">
    <reaction evidence="9">
        <text>UTP + L-glutamine + ATP + H2O = CTP + L-glutamate + ADP + phosphate + 2 H(+)</text>
        <dbReference type="Rhea" id="RHEA:26426"/>
        <dbReference type="ChEBI" id="CHEBI:15377"/>
        <dbReference type="ChEBI" id="CHEBI:15378"/>
        <dbReference type="ChEBI" id="CHEBI:29985"/>
        <dbReference type="ChEBI" id="CHEBI:30616"/>
        <dbReference type="ChEBI" id="CHEBI:37563"/>
        <dbReference type="ChEBI" id="CHEBI:43474"/>
        <dbReference type="ChEBI" id="CHEBI:46398"/>
        <dbReference type="ChEBI" id="CHEBI:58359"/>
        <dbReference type="ChEBI" id="CHEBI:456216"/>
        <dbReference type="EC" id="6.3.4.2"/>
    </reaction>
</comment>
<evidence type="ECO:0000256" key="4">
    <source>
        <dbReference type="ARBA" id="ARBA00022598"/>
    </source>
</evidence>
<keyword evidence="7 11" id="KW-0315">Glutamine amidotransferase</keyword>
<proteinExistence type="inferred from homology"/>
<dbReference type="PROSITE" id="PS51273">
    <property type="entry name" value="GATASE_TYPE_1"/>
    <property type="match status" value="1"/>
</dbReference>
<evidence type="ECO:0000256" key="8">
    <source>
        <dbReference type="ARBA" id="ARBA00022975"/>
    </source>
</evidence>
<dbReference type="GO" id="GO:0042802">
    <property type="term" value="F:identical protein binding"/>
    <property type="evidence" value="ECO:0007669"/>
    <property type="project" value="TreeGrafter"/>
</dbReference>
<evidence type="ECO:0000313" key="12">
    <source>
        <dbReference type="Proteomes" id="UP000320239"/>
    </source>
</evidence>
<dbReference type="PANTHER" id="PTHR11550">
    <property type="entry name" value="CTP SYNTHASE"/>
    <property type="match status" value="1"/>
</dbReference>
<dbReference type="GO" id="GO:0005524">
    <property type="term" value="F:ATP binding"/>
    <property type="evidence" value="ECO:0007669"/>
    <property type="project" value="UniProtKB-KW"/>
</dbReference>
<keyword evidence="6" id="KW-0067">ATP-binding</keyword>
<comment type="pathway">
    <text evidence="1">Pyrimidine metabolism; CTP biosynthesis via de novo pathway; CTP from UDP: step 2/2.</text>
</comment>
<evidence type="ECO:0000256" key="9">
    <source>
        <dbReference type="ARBA" id="ARBA00047781"/>
    </source>
</evidence>
<keyword evidence="11" id="KW-0808">Transferase</keyword>
<dbReference type="EC" id="6.3.4.2" evidence="3"/>
<sequence>MISIALVGDRSPTVRAHTRIPTIIDALREEEGLDLDVYWVPTPVAEDPEALRGFAGVWLVPGSPYASEAGGVAAARTARVEGIPFLGTCGGFQHALLEFARDVCGFAGAGHAEYGRTAPGDELIVPLSCSLAGHEAAVELAPGSLVERLLGTARTVERYHCSYGLAPAHLALLRAHGMRFTGHDDSGEVRVAELPGHPFFLATLFQPELSGTAPHPLIRGFARAAADRQAAGVAPAAPAPVLGVAPTAPAPS</sequence>
<feature type="domain" description="Glutamine amidotransferase" evidence="10">
    <location>
        <begin position="24"/>
        <end position="141"/>
    </location>
</feature>
<dbReference type="RefSeq" id="WP_122977033.1">
    <property type="nucleotide sequence ID" value="NZ_BOMX01000040.1"/>
</dbReference>
<comment type="caution">
    <text evidence="11">The sequence shown here is derived from an EMBL/GenBank/DDBJ whole genome shotgun (WGS) entry which is preliminary data.</text>
</comment>
<evidence type="ECO:0000256" key="3">
    <source>
        <dbReference type="ARBA" id="ARBA00012291"/>
    </source>
</evidence>
<dbReference type="PANTHER" id="PTHR11550:SF0">
    <property type="entry name" value="CTP SYNTHASE-RELATED"/>
    <property type="match status" value="1"/>
</dbReference>
<dbReference type="OrthoDB" id="3286005at2"/>
<dbReference type="Proteomes" id="UP000320239">
    <property type="component" value="Unassembled WGS sequence"/>
</dbReference>
<dbReference type="InterPro" id="IPR029062">
    <property type="entry name" value="Class_I_gatase-like"/>
</dbReference>
<dbReference type="GO" id="GO:0003883">
    <property type="term" value="F:CTP synthase activity"/>
    <property type="evidence" value="ECO:0007669"/>
    <property type="project" value="UniProtKB-EC"/>
</dbReference>
<dbReference type="Pfam" id="PF00117">
    <property type="entry name" value="GATase"/>
    <property type="match status" value="1"/>
</dbReference>
<dbReference type="InterPro" id="IPR017926">
    <property type="entry name" value="GATASE"/>
</dbReference>
<comment type="similarity">
    <text evidence="2">Belongs to the CTP synthase family.</text>
</comment>
<reference evidence="11 12" key="1">
    <citation type="submission" date="2019-06" db="EMBL/GenBank/DDBJ databases">
        <title>Sequencing the genomes of 1000 actinobacteria strains.</title>
        <authorList>
            <person name="Klenk H.-P."/>
        </authorList>
    </citation>
    <scope>NUCLEOTIDE SEQUENCE [LARGE SCALE GENOMIC DNA]</scope>
    <source>
        <strain evidence="11 12">DSM 43866</strain>
    </source>
</reference>
<evidence type="ECO:0000256" key="7">
    <source>
        <dbReference type="ARBA" id="ARBA00022962"/>
    </source>
</evidence>
<protein>
    <recommendedName>
        <fullName evidence="3">CTP synthase (glutamine hydrolyzing)</fullName>
        <ecNumber evidence="3">6.3.4.2</ecNumber>
    </recommendedName>
</protein>
<dbReference type="AlphaFoldDB" id="A0A561WIV9"/>
<name>A0A561WIV9_ACTTI</name>
<dbReference type="InterPro" id="IPR004468">
    <property type="entry name" value="CTP_synthase"/>
</dbReference>
<evidence type="ECO:0000256" key="5">
    <source>
        <dbReference type="ARBA" id="ARBA00022741"/>
    </source>
</evidence>
<evidence type="ECO:0000313" key="11">
    <source>
        <dbReference type="EMBL" id="TWG23811.1"/>
    </source>
</evidence>
<keyword evidence="4" id="KW-0436">Ligase</keyword>
<dbReference type="GO" id="GO:0005829">
    <property type="term" value="C:cytosol"/>
    <property type="evidence" value="ECO:0007669"/>
    <property type="project" value="TreeGrafter"/>
</dbReference>
<keyword evidence="12" id="KW-1185">Reference proteome</keyword>
<dbReference type="NCBIfam" id="NF004836">
    <property type="entry name" value="PRK06186.1"/>
    <property type="match status" value="1"/>
</dbReference>
<keyword evidence="8" id="KW-0665">Pyrimidine biosynthesis</keyword>
<accession>A0A561WIV9</accession>
<dbReference type="GO" id="GO:0016740">
    <property type="term" value="F:transferase activity"/>
    <property type="evidence" value="ECO:0007669"/>
    <property type="project" value="UniProtKB-KW"/>
</dbReference>
<dbReference type="SUPFAM" id="SSF52317">
    <property type="entry name" value="Class I glutamine amidotransferase-like"/>
    <property type="match status" value="1"/>
</dbReference>
<dbReference type="EMBL" id="VIWY01000002">
    <property type="protein sequence ID" value="TWG23811.1"/>
    <property type="molecule type" value="Genomic_DNA"/>
</dbReference>
<dbReference type="Gene3D" id="3.40.50.880">
    <property type="match status" value="1"/>
</dbReference>
<gene>
    <name evidence="11" type="ORF">FHX34_102362</name>
</gene>
<dbReference type="GO" id="GO:0044210">
    <property type="term" value="P:'de novo' CTP biosynthetic process"/>
    <property type="evidence" value="ECO:0007669"/>
    <property type="project" value="UniProtKB-UniPathway"/>
</dbReference>